<dbReference type="Pfam" id="PF08315">
    <property type="entry name" value="cwf18"/>
    <property type="match status" value="1"/>
</dbReference>
<accession>A0A653DE80</accession>
<organism evidence="2 3">
    <name type="scientific">Callosobruchus maculatus</name>
    <name type="common">Southern cowpea weevil</name>
    <name type="synonym">Pulse bruchid</name>
    <dbReference type="NCBI Taxonomy" id="64391"/>
    <lineage>
        <taxon>Eukaryota</taxon>
        <taxon>Metazoa</taxon>
        <taxon>Ecdysozoa</taxon>
        <taxon>Arthropoda</taxon>
        <taxon>Hexapoda</taxon>
        <taxon>Insecta</taxon>
        <taxon>Pterygota</taxon>
        <taxon>Neoptera</taxon>
        <taxon>Endopterygota</taxon>
        <taxon>Coleoptera</taxon>
        <taxon>Polyphaga</taxon>
        <taxon>Cucujiformia</taxon>
        <taxon>Chrysomeloidea</taxon>
        <taxon>Chrysomelidae</taxon>
        <taxon>Bruchinae</taxon>
        <taxon>Bruchini</taxon>
        <taxon>Callosobruchus</taxon>
    </lineage>
</organism>
<dbReference type="GO" id="GO:0005684">
    <property type="term" value="C:U2-type spliceosomal complex"/>
    <property type="evidence" value="ECO:0007669"/>
    <property type="project" value="TreeGrafter"/>
</dbReference>
<evidence type="ECO:0000313" key="2">
    <source>
        <dbReference type="EMBL" id="VEN57657.1"/>
    </source>
</evidence>
<dbReference type="Proteomes" id="UP000410492">
    <property type="component" value="Unassembled WGS sequence"/>
</dbReference>
<dbReference type="GO" id="GO:0071014">
    <property type="term" value="C:post-mRNA release spliceosomal complex"/>
    <property type="evidence" value="ECO:0007669"/>
    <property type="project" value="TreeGrafter"/>
</dbReference>
<sequence length="161" mass="18240">MAGEQRIGHLEDEALKRRERLKALKRKREGDKRGESEKQEHISDTELPKPVFRSYRPTNEELNDFVKEPSAPGDVAAEVKDHLEAAKSGVVIDQLDVTALAPRKPDWDLKRDVAKKLAKLERQTQRAIAELIRDRLKEKSKTDDLAAIVNAGVSDNIREPT</sequence>
<dbReference type="EMBL" id="CAACVG010011242">
    <property type="protein sequence ID" value="VEN57657.1"/>
    <property type="molecule type" value="Genomic_DNA"/>
</dbReference>
<feature type="compositionally biased region" description="Basic and acidic residues" evidence="1">
    <location>
        <begin position="28"/>
        <end position="47"/>
    </location>
</feature>
<name>A0A653DE80_CALMS</name>
<evidence type="ECO:0008006" key="4">
    <source>
        <dbReference type="Google" id="ProtNLM"/>
    </source>
</evidence>
<dbReference type="AlphaFoldDB" id="A0A653DE80"/>
<reference evidence="2 3" key="1">
    <citation type="submission" date="2019-01" db="EMBL/GenBank/DDBJ databases">
        <authorList>
            <person name="Sayadi A."/>
        </authorList>
    </citation>
    <scope>NUCLEOTIDE SEQUENCE [LARGE SCALE GENOMIC DNA]</scope>
</reference>
<keyword evidence="3" id="KW-1185">Reference proteome</keyword>
<dbReference type="InterPro" id="IPR013169">
    <property type="entry name" value="mRNA_splic_Cwf18-like"/>
</dbReference>
<dbReference type="PANTHER" id="PTHR31551">
    <property type="entry name" value="PRE-MRNA-SPLICING FACTOR CWF18"/>
    <property type="match status" value="1"/>
</dbReference>
<feature type="region of interest" description="Disordered" evidence="1">
    <location>
        <begin position="23"/>
        <end position="53"/>
    </location>
</feature>
<evidence type="ECO:0000256" key="1">
    <source>
        <dbReference type="SAM" id="MobiDB-lite"/>
    </source>
</evidence>
<dbReference type="PANTHER" id="PTHR31551:SF1">
    <property type="entry name" value="COILED-COIL DOMAIN-CONTAINING PROTEIN 12"/>
    <property type="match status" value="1"/>
</dbReference>
<dbReference type="OrthoDB" id="10261348at2759"/>
<evidence type="ECO:0000313" key="3">
    <source>
        <dbReference type="Proteomes" id="UP000410492"/>
    </source>
</evidence>
<protein>
    <recommendedName>
        <fullName evidence="4">Cwf18 pre-mRNA splicing factor</fullName>
    </recommendedName>
</protein>
<gene>
    <name evidence="2" type="ORF">CALMAC_LOCUS16238</name>
</gene>
<proteinExistence type="predicted"/>